<dbReference type="InterPro" id="IPR013785">
    <property type="entry name" value="Aldolase_TIM"/>
</dbReference>
<dbReference type="GO" id="GO:0006207">
    <property type="term" value="P:'de novo' pyrimidine nucleobase biosynthetic process"/>
    <property type="evidence" value="ECO:0007669"/>
    <property type="project" value="InterPro"/>
</dbReference>
<gene>
    <name evidence="11" type="ORF">METZ01_LOCUS402704</name>
</gene>
<dbReference type="PANTHER" id="PTHR43375">
    <property type="entry name" value="OROTIDINE 5'-PHOSPHATE DECARBOXYLASE"/>
    <property type="match status" value="1"/>
</dbReference>
<dbReference type="CDD" id="cd04725">
    <property type="entry name" value="OMP_decarboxylase_like"/>
    <property type="match status" value="1"/>
</dbReference>
<reference evidence="11" key="1">
    <citation type="submission" date="2018-05" db="EMBL/GenBank/DDBJ databases">
        <authorList>
            <person name="Lanie J.A."/>
            <person name="Ng W.-L."/>
            <person name="Kazmierczak K.M."/>
            <person name="Andrzejewski T.M."/>
            <person name="Davidsen T.M."/>
            <person name="Wayne K.J."/>
            <person name="Tettelin H."/>
            <person name="Glass J.I."/>
            <person name="Rusch D."/>
            <person name="Podicherti R."/>
            <person name="Tsui H.-C.T."/>
            <person name="Winkler M.E."/>
        </authorList>
    </citation>
    <scope>NUCLEOTIDE SEQUENCE</scope>
</reference>
<dbReference type="GO" id="GO:0044205">
    <property type="term" value="P:'de novo' UMP biosynthetic process"/>
    <property type="evidence" value="ECO:0007669"/>
    <property type="project" value="UniProtKB-UniPathway"/>
</dbReference>
<organism evidence="11">
    <name type="scientific">marine metagenome</name>
    <dbReference type="NCBI Taxonomy" id="408172"/>
    <lineage>
        <taxon>unclassified sequences</taxon>
        <taxon>metagenomes</taxon>
        <taxon>ecological metagenomes</taxon>
    </lineage>
</organism>
<keyword evidence="7" id="KW-0456">Lyase</keyword>
<protein>
    <recommendedName>
        <fullName evidence="4">Orotidine 5'-phosphate decarboxylase</fullName>
        <ecNumber evidence="3">4.1.1.23</ecNumber>
    </recommendedName>
    <alternativeName>
        <fullName evidence="8">OMP decarboxylase</fullName>
    </alternativeName>
</protein>
<dbReference type="AlphaFoldDB" id="A0A382VTZ4"/>
<dbReference type="SMART" id="SM00934">
    <property type="entry name" value="OMPdecase"/>
    <property type="match status" value="1"/>
</dbReference>
<evidence type="ECO:0000256" key="5">
    <source>
        <dbReference type="ARBA" id="ARBA00022793"/>
    </source>
</evidence>
<evidence type="ECO:0000256" key="2">
    <source>
        <dbReference type="ARBA" id="ARBA00008847"/>
    </source>
</evidence>
<keyword evidence="6" id="KW-0665">Pyrimidine biosynthesis</keyword>
<dbReference type="InterPro" id="IPR011995">
    <property type="entry name" value="OMPdecase_type-2"/>
</dbReference>
<dbReference type="Pfam" id="PF00215">
    <property type="entry name" value="OMPdecase"/>
    <property type="match status" value="1"/>
</dbReference>
<dbReference type="UniPathway" id="UPA00070">
    <property type="reaction ID" value="UER00120"/>
</dbReference>
<evidence type="ECO:0000256" key="9">
    <source>
        <dbReference type="ARBA" id="ARBA00049157"/>
    </source>
</evidence>
<evidence type="ECO:0000259" key="10">
    <source>
        <dbReference type="SMART" id="SM00934"/>
    </source>
</evidence>
<evidence type="ECO:0000256" key="3">
    <source>
        <dbReference type="ARBA" id="ARBA00012321"/>
    </source>
</evidence>
<sequence length="198" mass="21661">KLNFHLLLPLGKKEIVRINKTAHQYGLQTIADIKLNDIGNTNEIATKTLWNFGFDAVIVNPIMGIESLKKIVTTAHKQDKGVIVLCHMSAPEAKISYDMNVKSPNNSKTMPLYQLFLKWAISSKADGIIVGATFPKIISKCKKITGKKLNIYSPGIGTQGGKIKETIANGSDFLIVGRTILNSKNPANTAKQLQLSCI</sequence>
<dbReference type="Gene3D" id="3.20.20.70">
    <property type="entry name" value="Aldolase class I"/>
    <property type="match status" value="1"/>
</dbReference>
<dbReference type="SUPFAM" id="SSF51366">
    <property type="entry name" value="Ribulose-phoshate binding barrel"/>
    <property type="match status" value="1"/>
</dbReference>
<evidence type="ECO:0000256" key="8">
    <source>
        <dbReference type="ARBA" id="ARBA00033428"/>
    </source>
</evidence>
<comment type="pathway">
    <text evidence="1">Pyrimidine metabolism; UMP biosynthesis via de novo pathway; UMP from orotate: step 2/2.</text>
</comment>
<evidence type="ECO:0000313" key="11">
    <source>
        <dbReference type="EMBL" id="SVD49850.1"/>
    </source>
</evidence>
<dbReference type="PROSITE" id="PS00156">
    <property type="entry name" value="OMPDECASE"/>
    <property type="match status" value="1"/>
</dbReference>
<dbReference type="InterPro" id="IPR018089">
    <property type="entry name" value="OMPdecase_AS"/>
</dbReference>
<dbReference type="InterPro" id="IPR001754">
    <property type="entry name" value="OMPdeCOase_dom"/>
</dbReference>
<evidence type="ECO:0000256" key="7">
    <source>
        <dbReference type="ARBA" id="ARBA00023239"/>
    </source>
</evidence>
<dbReference type="EMBL" id="UINC01154517">
    <property type="protein sequence ID" value="SVD49850.1"/>
    <property type="molecule type" value="Genomic_DNA"/>
</dbReference>
<keyword evidence="5" id="KW-0210">Decarboxylase</keyword>
<evidence type="ECO:0000256" key="6">
    <source>
        <dbReference type="ARBA" id="ARBA00022975"/>
    </source>
</evidence>
<dbReference type="EC" id="4.1.1.23" evidence="3"/>
<dbReference type="GO" id="GO:0004590">
    <property type="term" value="F:orotidine-5'-phosphate decarboxylase activity"/>
    <property type="evidence" value="ECO:0007669"/>
    <property type="project" value="UniProtKB-EC"/>
</dbReference>
<evidence type="ECO:0000256" key="4">
    <source>
        <dbReference type="ARBA" id="ARBA00021923"/>
    </source>
</evidence>
<comment type="catalytic activity">
    <reaction evidence="9">
        <text>orotidine 5'-phosphate + H(+) = UMP + CO2</text>
        <dbReference type="Rhea" id="RHEA:11596"/>
        <dbReference type="ChEBI" id="CHEBI:15378"/>
        <dbReference type="ChEBI" id="CHEBI:16526"/>
        <dbReference type="ChEBI" id="CHEBI:57538"/>
        <dbReference type="ChEBI" id="CHEBI:57865"/>
        <dbReference type="EC" id="4.1.1.23"/>
    </reaction>
</comment>
<name>A0A382VTZ4_9ZZZZ</name>
<feature type="domain" description="Orotidine 5'-phosphate decarboxylase" evidence="10">
    <location>
        <begin position="4"/>
        <end position="193"/>
    </location>
</feature>
<comment type="similarity">
    <text evidence="2">Belongs to the OMP decarboxylase family. Type 2 subfamily.</text>
</comment>
<evidence type="ECO:0000256" key="1">
    <source>
        <dbReference type="ARBA" id="ARBA00004861"/>
    </source>
</evidence>
<dbReference type="InterPro" id="IPR011060">
    <property type="entry name" value="RibuloseP-bd_barrel"/>
</dbReference>
<accession>A0A382VTZ4</accession>
<dbReference type="PANTHER" id="PTHR43375:SF1">
    <property type="entry name" value="OROTIDINE 5'-PHOSPHATE DECARBOXYLASE"/>
    <property type="match status" value="1"/>
</dbReference>
<proteinExistence type="inferred from homology"/>
<feature type="non-terminal residue" evidence="11">
    <location>
        <position position="1"/>
    </location>
</feature>